<evidence type="ECO:0000256" key="5">
    <source>
        <dbReference type="ARBA" id="ARBA00023054"/>
    </source>
</evidence>
<dbReference type="GO" id="GO:0005930">
    <property type="term" value="C:axoneme"/>
    <property type="evidence" value="ECO:0007669"/>
    <property type="project" value="UniProtKB-SubCell"/>
</dbReference>
<dbReference type="Pfam" id="PF17749">
    <property type="entry name" value="MIP-T3_C"/>
    <property type="match status" value="1"/>
</dbReference>
<evidence type="ECO:0000256" key="7">
    <source>
        <dbReference type="ARBA" id="ARBA00023273"/>
    </source>
</evidence>
<dbReference type="InterPro" id="IPR040468">
    <property type="entry name" value="TRAF3IP1_N"/>
</dbReference>
<feature type="compositionally biased region" description="Basic and acidic residues" evidence="10">
    <location>
        <begin position="343"/>
        <end position="352"/>
    </location>
</feature>
<dbReference type="Pfam" id="PF10243">
    <property type="entry name" value="MIP-T3"/>
    <property type="match status" value="1"/>
</dbReference>
<evidence type="ECO:0000256" key="6">
    <source>
        <dbReference type="ARBA" id="ARBA00023212"/>
    </source>
</evidence>
<feature type="compositionally biased region" description="Basic and acidic residues" evidence="10">
    <location>
        <begin position="298"/>
        <end position="326"/>
    </location>
</feature>
<keyword evidence="3" id="KW-0963">Cytoplasm</keyword>
<feature type="compositionally biased region" description="Polar residues" evidence="10">
    <location>
        <begin position="258"/>
        <end position="271"/>
    </location>
</feature>
<evidence type="ECO:0000256" key="10">
    <source>
        <dbReference type="SAM" id="MobiDB-lite"/>
    </source>
</evidence>
<dbReference type="AlphaFoldDB" id="A0A9P0CEZ7"/>
<dbReference type="Gene3D" id="1.10.418.50">
    <property type="entry name" value="Microtubule-binding protein MIP-T3"/>
    <property type="match status" value="1"/>
</dbReference>
<evidence type="ECO:0000256" key="2">
    <source>
        <dbReference type="ARBA" id="ARBA00004430"/>
    </source>
</evidence>
<feature type="compositionally biased region" description="Polar residues" evidence="10">
    <location>
        <begin position="181"/>
        <end position="194"/>
    </location>
</feature>
<sequence>MTDEISPEVIKKTQKTLGKHIKKPQLTEKLLKKPPFRFLHDVVHSVINGTGFLKGLYSEEELISDNVTEKDAKIAFLNKLIDATKTLSQINLTVKASKVVAGLEPTNTNLLLQAIAKAIDGKVDSDQYISQIKSNNKNEKSSEKTKKSNIPKPEKSKSVTRTSNKDEKESRTSKTSKKSSVIETPKSSSDTSKNNKVKTSSRKEDETKHKTGRRGREETKNTKDVKKTTKTKESQKSKESPKTDESPNTDSSKKETNNNEPIVRNNSFTVDSKNKEETEEKKDISKNEPIRRNSYIVDKNKDTESNKGIENHKLKNESDNKKKLTDEIVTENIPNLGNNQNEKNNEEVEETVKSLVRPKSARPKSGDMKINSISKEEKVNSDEVNKRLEKAPEIPQPKTLAQPPRPKSSLRPPSVRPSSARPGAPRLRPDSALPLQEPIAMGNINVIVERIDTATVDEEETVVIETAPAEPEVVPEVNVELDNKGHLVEQILEQLEESGGKKRTEIDWDPDVIARTREGNSKDISQLAGLIQNMTKTANPLGKLINYLHEDIEAMHSELQLWISAKKQLYAEIRKQKRSSVESNKPLLSHLELLNQDIKKLQQEIIQINGNIIRNDTRIKELLCK</sequence>
<evidence type="ECO:0000313" key="13">
    <source>
        <dbReference type="EMBL" id="CAH1099503.1"/>
    </source>
</evidence>
<organism evidence="13 14">
    <name type="scientific">Psylliodes chrysocephalus</name>
    <dbReference type="NCBI Taxonomy" id="3402493"/>
    <lineage>
        <taxon>Eukaryota</taxon>
        <taxon>Metazoa</taxon>
        <taxon>Ecdysozoa</taxon>
        <taxon>Arthropoda</taxon>
        <taxon>Hexapoda</taxon>
        <taxon>Insecta</taxon>
        <taxon>Pterygota</taxon>
        <taxon>Neoptera</taxon>
        <taxon>Endopterygota</taxon>
        <taxon>Coleoptera</taxon>
        <taxon>Polyphaga</taxon>
        <taxon>Cucujiformia</taxon>
        <taxon>Chrysomeloidea</taxon>
        <taxon>Chrysomelidae</taxon>
        <taxon>Galerucinae</taxon>
        <taxon>Alticini</taxon>
        <taxon>Psylliodes</taxon>
    </lineage>
</organism>
<evidence type="ECO:0000313" key="14">
    <source>
        <dbReference type="Proteomes" id="UP001153636"/>
    </source>
</evidence>
<keyword evidence="6" id="KW-0206">Cytoskeleton</keyword>
<feature type="domain" description="TRAF3-interacting protein 1 C-terminal" evidence="12">
    <location>
        <begin position="480"/>
        <end position="623"/>
    </location>
</feature>
<dbReference type="GO" id="GO:0070507">
    <property type="term" value="P:regulation of microtubule cytoskeleton organization"/>
    <property type="evidence" value="ECO:0007669"/>
    <property type="project" value="TreeGrafter"/>
</dbReference>
<feature type="compositionally biased region" description="Basic and acidic residues" evidence="10">
    <location>
        <begin position="136"/>
        <end position="172"/>
    </location>
</feature>
<comment type="subcellular location">
    <subcellularLocation>
        <location evidence="2">Cytoplasm</location>
        <location evidence="2">Cytoskeleton</location>
        <location evidence="2">Cilium axoneme</location>
    </subcellularLocation>
    <subcellularLocation>
        <location evidence="1">Cytoplasm</location>
        <location evidence="1">Cytoskeleton</location>
        <location evidence="1">Cilium basal body</location>
    </subcellularLocation>
</comment>
<protein>
    <recommendedName>
        <fullName evidence="9">TRAF3-interacting protein 1</fullName>
    </recommendedName>
</protein>
<keyword evidence="14" id="KW-1185">Reference proteome</keyword>
<feature type="region of interest" description="Disordered" evidence="10">
    <location>
        <begin position="133"/>
        <end position="435"/>
    </location>
</feature>
<dbReference type="GO" id="GO:0030992">
    <property type="term" value="C:intraciliary transport particle B"/>
    <property type="evidence" value="ECO:0007669"/>
    <property type="project" value="TreeGrafter"/>
</dbReference>
<feature type="compositionally biased region" description="Basic and acidic residues" evidence="10">
    <location>
        <begin position="374"/>
        <end position="392"/>
    </location>
</feature>
<keyword evidence="4" id="KW-0970">Cilium biogenesis/degradation</keyword>
<dbReference type="PANTHER" id="PTHR31363">
    <property type="entry name" value="TRAF3-INTERACTING PROTEIN 1"/>
    <property type="match status" value="1"/>
</dbReference>
<evidence type="ECO:0000256" key="4">
    <source>
        <dbReference type="ARBA" id="ARBA00022794"/>
    </source>
</evidence>
<evidence type="ECO:0000259" key="11">
    <source>
        <dbReference type="Pfam" id="PF10243"/>
    </source>
</evidence>
<accession>A0A9P0CEZ7</accession>
<feature type="domain" description="TRAF3-interacting protein 1 N-terminal" evidence="11">
    <location>
        <begin position="9"/>
        <end position="118"/>
    </location>
</feature>
<gene>
    <name evidence="13" type="ORF">PSYICH_LOCUS1084</name>
</gene>
<dbReference type="EMBL" id="OV651813">
    <property type="protein sequence ID" value="CAH1099503.1"/>
    <property type="molecule type" value="Genomic_DNA"/>
</dbReference>
<dbReference type="GO" id="GO:0048513">
    <property type="term" value="P:animal organ development"/>
    <property type="evidence" value="ECO:0007669"/>
    <property type="project" value="UniProtKB-ARBA"/>
</dbReference>
<dbReference type="Proteomes" id="UP001153636">
    <property type="component" value="Chromosome 1"/>
</dbReference>
<proteinExistence type="inferred from homology"/>
<dbReference type="GO" id="GO:0060271">
    <property type="term" value="P:cilium assembly"/>
    <property type="evidence" value="ECO:0007669"/>
    <property type="project" value="TreeGrafter"/>
</dbReference>
<name>A0A9P0CEZ7_9CUCU</name>
<dbReference type="FunFam" id="1.10.418.50:FF:000001">
    <property type="entry name" value="TRAF3-interacting protein 1 isoform X1"/>
    <property type="match status" value="1"/>
</dbReference>
<keyword evidence="7" id="KW-0966">Cell projection</keyword>
<keyword evidence="5" id="KW-0175">Coiled coil</keyword>
<evidence type="ECO:0000256" key="9">
    <source>
        <dbReference type="ARBA" id="ARBA00070492"/>
    </source>
</evidence>
<reference evidence="13" key="1">
    <citation type="submission" date="2022-01" db="EMBL/GenBank/DDBJ databases">
        <authorList>
            <person name="King R."/>
        </authorList>
    </citation>
    <scope>NUCLEOTIDE SEQUENCE</scope>
</reference>
<dbReference type="GO" id="GO:0042073">
    <property type="term" value="P:intraciliary transport"/>
    <property type="evidence" value="ECO:0007669"/>
    <property type="project" value="TreeGrafter"/>
</dbReference>
<dbReference type="GO" id="GO:0036064">
    <property type="term" value="C:ciliary basal body"/>
    <property type="evidence" value="ECO:0007669"/>
    <property type="project" value="TreeGrafter"/>
</dbReference>
<feature type="compositionally biased region" description="Basic and acidic residues" evidence="10">
    <location>
        <begin position="201"/>
        <end position="257"/>
    </location>
</feature>
<comment type="similarity">
    <text evidence="8">Belongs to the TRAF3IP1 family.</text>
</comment>
<evidence type="ECO:0000256" key="3">
    <source>
        <dbReference type="ARBA" id="ARBA00022490"/>
    </source>
</evidence>
<dbReference type="GO" id="GO:0008017">
    <property type="term" value="F:microtubule binding"/>
    <property type="evidence" value="ECO:0007669"/>
    <property type="project" value="InterPro"/>
</dbReference>
<dbReference type="OrthoDB" id="10258914at2759"/>
<evidence type="ECO:0000259" key="12">
    <source>
        <dbReference type="Pfam" id="PF17749"/>
    </source>
</evidence>
<dbReference type="InterPro" id="IPR042576">
    <property type="entry name" value="TRAF3IP1_N_sf"/>
</dbReference>
<dbReference type="InterPro" id="IPR041476">
    <property type="entry name" value="TRAF3IP1_C"/>
</dbReference>
<dbReference type="InterPro" id="IPR018799">
    <property type="entry name" value="TRAF3IP1"/>
</dbReference>
<evidence type="ECO:0000256" key="8">
    <source>
        <dbReference type="ARBA" id="ARBA00043971"/>
    </source>
</evidence>
<feature type="compositionally biased region" description="Low complexity" evidence="10">
    <location>
        <begin position="407"/>
        <end position="426"/>
    </location>
</feature>
<dbReference type="GO" id="GO:0048731">
    <property type="term" value="P:system development"/>
    <property type="evidence" value="ECO:0007669"/>
    <property type="project" value="UniProtKB-ARBA"/>
</dbReference>
<feature type="compositionally biased region" description="Basic and acidic residues" evidence="10">
    <location>
        <begin position="272"/>
        <end position="291"/>
    </location>
</feature>
<dbReference type="PANTHER" id="PTHR31363:SF0">
    <property type="entry name" value="TRAF3-INTERACTING PROTEIN 1"/>
    <property type="match status" value="1"/>
</dbReference>
<evidence type="ECO:0000256" key="1">
    <source>
        <dbReference type="ARBA" id="ARBA00004120"/>
    </source>
</evidence>